<gene>
    <name evidence="1" type="ORF">GCM10007420_12070</name>
</gene>
<evidence type="ECO:0000313" key="1">
    <source>
        <dbReference type="EMBL" id="GGG97881.1"/>
    </source>
</evidence>
<keyword evidence="2" id="KW-1185">Reference proteome</keyword>
<sequence>MILELGDGQGPARIRHGWADSPILNLYDEAGLPAGPFELELE</sequence>
<comment type="caution">
    <text evidence="1">The sequence shown here is derived from an EMBL/GenBank/DDBJ whole genome shotgun (WGS) entry which is preliminary data.</text>
</comment>
<name>A0ABQ1XMM3_9PROT</name>
<dbReference type="RefSeq" id="WP_267905768.1">
    <property type="nucleotide sequence ID" value="NZ_BMFS01000004.1"/>
</dbReference>
<reference evidence="2" key="1">
    <citation type="journal article" date="2019" name="Int. J. Syst. Evol. Microbiol.">
        <title>The Global Catalogue of Microorganisms (GCM) 10K type strain sequencing project: providing services to taxonomists for standard genome sequencing and annotation.</title>
        <authorList>
            <consortium name="The Broad Institute Genomics Platform"/>
            <consortium name="The Broad Institute Genome Sequencing Center for Infectious Disease"/>
            <person name="Wu L."/>
            <person name="Ma J."/>
        </authorList>
    </citation>
    <scope>NUCLEOTIDE SEQUENCE [LARGE SCALE GENOMIC DNA]</scope>
    <source>
        <strain evidence="2">CGMCC 1.12766</strain>
    </source>
</reference>
<evidence type="ECO:0000313" key="2">
    <source>
        <dbReference type="Proteomes" id="UP000648722"/>
    </source>
</evidence>
<dbReference type="Proteomes" id="UP000648722">
    <property type="component" value="Unassembled WGS sequence"/>
</dbReference>
<accession>A0ABQ1XMM3</accession>
<dbReference type="EMBL" id="BMFS01000004">
    <property type="protein sequence ID" value="GGG97881.1"/>
    <property type="molecule type" value="Genomic_DNA"/>
</dbReference>
<protein>
    <submittedName>
        <fullName evidence="1">Uncharacterized protein</fullName>
    </submittedName>
</protein>
<proteinExistence type="predicted"/>
<organism evidence="1 2">
    <name type="scientific">Glycocaulis albus</name>
    <dbReference type="NCBI Taxonomy" id="1382801"/>
    <lineage>
        <taxon>Bacteria</taxon>
        <taxon>Pseudomonadati</taxon>
        <taxon>Pseudomonadota</taxon>
        <taxon>Alphaproteobacteria</taxon>
        <taxon>Maricaulales</taxon>
        <taxon>Maricaulaceae</taxon>
        <taxon>Glycocaulis</taxon>
    </lineage>
</organism>